<protein>
    <submittedName>
        <fullName evidence="2">Mycobacterium rhizamassiliense ORFan</fullName>
    </submittedName>
</protein>
<dbReference type="Proteomes" id="UP000240988">
    <property type="component" value="Unassembled WGS sequence"/>
</dbReference>
<evidence type="ECO:0000256" key="1">
    <source>
        <dbReference type="SAM" id="MobiDB-lite"/>
    </source>
</evidence>
<gene>
    <name evidence="2" type="ORF">MRAB57_2337</name>
</gene>
<dbReference type="AlphaFoldDB" id="A0A2U3NSM9"/>
<dbReference type="STRING" id="1841860.GCA_900157375_02341"/>
<reference evidence="2 3" key="1">
    <citation type="submission" date="2017-01" db="EMBL/GenBank/DDBJ databases">
        <authorList>
            <consortium name="Urmite Genomes"/>
        </authorList>
    </citation>
    <scope>NUCLEOTIDE SEQUENCE [LARGE SCALE GENOMIC DNA]</scope>
    <source>
        <strain evidence="2 3">AB57</strain>
    </source>
</reference>
<proteinExistence type="predicted"/>
<evidence type="ECO:0000313" key="3">
    <source>
        <dbReference type="Proteomes" id="UP000240988"/>
    </source>
</evidence>
<feature type="region of interest" description="Disordered" evidence="1">
    <location>
        <begin position="116"/>
        <end position="150"/>
    </location>
</feature>
<evidence type="ECO:0000313" key="2">
    <source>
        <dbReference type="EMBL" id="SPM34518.1"/>
    </source>
</evidence>
<feature type="non-terminal residue" evidence="2">
    <location>
        <position position="1"/>
    </location>
</feature>
<organism evidence="2 3">
    <name type="scientific">Mycobacterium rhizamassiliense</name>
    <dbReference type="NCBI Taxonomy" id="1841860"/>
    <lineage>
        <taxon>Bacteria</taxon>
        <taxon>Bacillati</taxon>
        <taxon>Actinomycetota</taxon>
        <taxon>Actinomycetes</taxon>
        <taxon>Mycobacteriales</taxon>
        <taxon>Mycobacteriaceae</taxon>
        <taxon>Mycobacterium</taxon>
    </lineage>
</organism>
<accession>A0A2U3NSM9</accession>
<dbReference type="EMBL" id="FUFA01000004">
    <property type="protein sequence ID" value="SPM34518.1"/>
    <property type="molecule type" value="Genomic_DNA"/>
</dbReference>
<keyword evidence="3" id="KW-1185">Reference proteome</keyword>
<name>A0A2U3NSM9_9MYCO</name>
<feature type="compositionally biased region" description="Polar residues" evidence="1">
    <location>
        <begin position="132"/>
        <end position="142"/>
    </location>
</feature>
<sequence>VPQLAPCVIRGQRAPKPRLPARLPVTPRAFRDFLSGDCSGNIYLVQPGSFGLAGCGSQATGSQQSFHDVCQAAEPIHADVYAAVHPAHQRLLQKGGEPGMRGVAALHVLQLRPPEKRHPRWLPGSPTACGRTATSQRYSTSFPGHDSAPPQMRRIQPARNRYLVQCQDASSANDLGRISAEQQSWRRFSFDRAGRFASGGCVAVWVAGWMAVGVESRRTQLRYGRHGDGRGGAILWRGDHRY</sequence>